<evidence type="ECO:0000256" key="1">
    <source>
        <dbReference type="SAM" id="Coils"/>
    </source>
</evidence>
<dbReference type="EMBL" id="JASCZI010271897">
    <property type="protein sequence ID" value="MED6217059.1"/>
    <property type="molecule type" value="Genomic_DNA"/>
</dbReference>
<accession>A0ABU6Z474</accession>
<dbReference type="Proteomes" id="UP001341840">
    <property type="component" value="Unassembled WGS sequence"/>
</dbReference>
<feature type="compositionally biased region" description="Polar residues" evidence="2">
    <location>
        <begin position="94"/>
        <end position="107"/>
    </location>
</feature>
<name>A0ABU6Z474_9FABA</name>
<evidence type="ECO:0000256" key="2">
    <source>
        <dbReference type="SAM" id="MobiDB-lite"/>
    </source>
</evidence>
<protein>
    <submittedName>
        <fullName evidence="3">Uncharacterized protein</fullName>
    </submittedName>
</protein>
<evidence type="ECO:0000313" key="3">
    <source>
        <dbReference type="EMBL" id="MED6217059.1"/>
    </source>
</evidence>
<feature type="region of interest" description="Disordered" evidence="2">
    <location>
        <begin position="91"/>
        <end position="112"/>
    </location>
</feature>
<comment type="caution">
    <text evidence="3">The sequence shown here is derived from an EMBL/GenBank/DDBJ whole genome shotgun (WGS) entry which is preliminary data.</text>
</comment>
<reference evidence="3 4" key="1">
    <citation type="journal article" date="2023" name="Plants (Basel)">
        <title>Bridging the Gap: Combining Genomics and Transcriptomics Approaches to Understand Stylosanthes scabra, an Orphan Legume from the Brazilian Caatinga.</title>
        <authorList>
            <person name="Ferreira-Neto J.R.C."/>
            <person name="da Silva M.D."/>
            <person name="Binneck E."/>
            <person name="de Melo N.F."/>
            <person name="da Silva R.H."/>
            <person name="de Melo A.L.T.M."/>
            <person name="Pandolfi V."/>
            <person name="Bustamante F.O."/>
            <person name="Brasileiro-Vidal A.C."/>
            <person name="Benko-Iseppon A.M."/>
        </authorList>
    </citation>
    <scope>NUCLEOTIDE SEQUENCE [LARGE SCALE GENOMIC DNA]</scope>
    <source>
        <tissue evidence="3">Leaves</tissue>
    </source>
</reference>
<organism evidence="3 4">
    <name type="scientific">Stylosanthes scabra</name>
    <dbReference type="NCBI Taxonomy" id="79078"/>
    <lineage>
        <taxon>Eukaryota</taxon>
        <taxon>Viridiplantae</taxon>
        <taxon>Streptophyta</taxon>
        <taxon>Embryophyta</taxon>
        <taxon>Tracheophyta</taxon>
        <taxon>Spermatophyta</taxon>
        <taxon>Magnoliopsida</taxon>
        <taxon>eudicotyledons</taxon>
        <taxon>Gunneridae</taxon>
        <taxon>Pentapetalae</taxon>
        <taxon>rosids</taxon>
        <taxon>fabids</taxon>
        <taxon>Fabales</taxon>
        <taxon>Fabaceae</taxon>
        <taxon>Papilionoideae</taxon>
        <taxon>50 kb inversion clade</taxon>
        <taxon>dalbergioids sensu lato</taxon>
        <taxon>Dalbergieae</taxon>
        <taxon>Pterocarpus clade</taxon>
        <taxon>Stylosanthes</taxon>
    </lineage>
</organism>
<proteinExistence type="predicted"/>
<keyword evidence="1" id="KW-0175">Coiled coil</keyword>
<keyword evidence="4" id="KW-1185">Reference proteome</keyword>
<gene>
    <name evidence="3" type="ORF">PIB30_014043</name>
</gene>
<sequence>MIQLLKFLGRNIRDEFAVLVLDHVLPNYLVVHHNSQVMGGQIEKYQKEIVELKADAAEEKKKRQTMENLLRFLMQWQGDDLPPEIASEMDALGSGTTVSQTRPSSDNPDLLSPREVMHIF</sequence>
<evidence type="ECO:0000313" key="4">
    <source>
        <dbReference type="Proteomes" id="UP001341840"/>
    </source>
</evidence>
<feature type="coiled-coil region" evidence="1">
    <location>
        <begin position="42"/>
        <end position="69"/>
    </location>
</feature>